<evidence type="ECO:0000313" key="2">
    <source>
        <dbReference type="EMBL" id="SDX72409.1"/>
    </source>
</evidence>
<dbReference type="EMBL" id="FNOM01000017">
    <property type="protein sequence ID" value="SDX72409.1"/>
    <property type="molecule type" value="Genomic_DNA"/>
</dbReference>
<dbReference type="RefSeq" id="WP_223814412.1">
    <property type="nucleotide sequence ID" value="NZ_CP061501.1"/>
</dbReference>
<evidence type="ECO:0000313" key="3">
    <source>
        <dbReference type="Proteomes" id="UP000198539"/>
    </source>
</evidence>
<reference evidence="2 3" key="1">
    <citation type="submission" date="2016-10" db="EMBL/GenBank/DDBJ databases">
        <authorList>
            <person name="de Groot N.N."/>
        </authorList>
    </citation>
    <scope>NUCLEOTIDE SEQUENCE [LARGE SCALE GENOMIC DNA]</scope>
    <source>
        <strain evidence="2 3">CGMCC 1.8894</strain>
    </source>
</reference>
<dbReference type="Proteomes" id="UP000198539">
    <property type="component" value="Unassembled WGS sequence"/>
</dbReference>
<dbReference type="STRING" id="564137.SAMN04488238_11717"/>
<evidence type="ECO:0008006" key="4">
    <source>
        <dbReference type="Google" id="ProtNLM"/>
    </source>
</evidence>
<feature type="compositionally biased region" description="Gly residues" evidence="1">
    <location>
        <begin position="42"/>
        <end position="54"/>
    </location>
</feature>
<keyword evidence="3" id="KW-1185">Reference proteome</keyword>
<accession>A0A1H3E3A6</accession>
<organism evidence="2 3">
    <name type="scientific">Roseicitreum antarcticum</name>
    <dbReference type="NCBI Taxonomy" id="564137"/>
    <lineage>
        <taxon>Bacteria</taxon>
        <taxon>Pseudomonadati</taxon>
        <taxon>Pseudomonadota</taxon>
        <taxon>Alphaproteobacteria</taxon>
        <taxon>Rhodobacterales</taxon>
        <taxon>Paracoccaceae</taxon>
        <taxon>Roseicitreum</taxon>
    </lineage>
</organism>
<name>A0A1H3E3A6_9RHOB</name>
<proteinExistence type="predicted"/>
<dbReference type="AlphaFoldDB" id="A0A1H3E3A6"/>
<protein>
    <recommendedName>
        <fullName evidence="4">DNA methyltransferase</fullName>
    </recommendedName>
</protein>
<gene>
    <name evidence="2" type="ORF">SAMN04488238_11717</name>
</gene>
<evidence type="ECO:0000256" key="1">
    <source>
        <dbReference type="SAM" id="MobiDB-lite"/>
    </source>
</evidence>
<feature type="region of interest" description="Disordered" evidence="1">
    <location>
        <begin position="32"/>
        <end position="67"/>
    </location>
</feature>
<sequence length="249" mass="27119">MSLHPGTDRYNPAGNSDFTRKAEALALGITNNWSTPKATDGAKGGPGQSYGSGGVPPLPAQAAQWQTPVADDQMDRLRGKINSRGEPKLSAQALQWPTPAAQNWKGSSETSVIRADGKSRMDILHYRAEQGFTHPVPAIMPDGRQCSHHAPISRPLWASMIASHGRAACRRILKGRSRRRLNPLFVGWLMGWPIGHALCACSATEFILWQQHMRGALSRLPMASGPWIWQPTTGTEGPTQMSLFDGLQP</sequence>